<organism evidence="1 2">
    <name type="scientific">candidate division MSBL1 archaeon SCGC-AAA382N08</name>
    <dbReference type="NCBI Taxonomy" id="1698285"/>
    <lineage>
        <taxon>Archaea</taxon>
        <taxon>Methanobacteriati</taxon>
        <taxon>Methanobacteriota</taxon>
        <taxon>candidate division MSBL1</taxon>
    </lineage>
</organism>
<sequence>MAKAKENKTPKGFFRLQLTEGKDGKVVSDSGWKENQITDLGVQDYLVDWLVGDTANGKSVSHMALGTGGAPAAADTSLSGEVDKRAGVSTSIISSRTAQFTAAFASSDSFVTTTQNIANVGLFNTSAGGTIFAGNTYASSSCATNQNCNASYQIQFP</sequence>
<accession>A0A133VQ35</accession>
<protein>
    <submittedName>
        <fullName evidence="1">Uncharacterized protein</fullName>
    </submittedName>
</protein>
<reference evidence="1 2" key="1">
    <citation type="journal article" date="2016" name="Sci. Rep.">
        <title>Metabolic traits of an uncultured archaeal lineage -MSBL1- from brine pools of the Red Sea.</title>
        <authorList>
            <person name="Mwirichia R."/>
            <person name="Alam I."/>
            <person name="Rashid M."/>
            <person name="Vinu M."/>
            <person name="Ba-Alawi W."/>
            <person name="Anthony Kamau A."/>
            <person name="Kamanda Ngugi D."/>
            <person name="Goker M."/>
            <person name="Klenk H.P."/>
            <person name="Bajic V."/>
            <person name="Stingl U."/>
        </authorList>
    </citation>
    <scope>NUCLEOTIDE SEQUENCE [LARGE SCALE GENOMIC DNA]</scope>
    <source>
        <strain evidence="1">SCGC-AAA382N08</strain>
    </source>
</reference>
<evidence type="ECO:0000313" key="1">
    <source>
        <dbReference type="EMBL" id="KXB08552.1"/>
    </source>
</evidence>
<keyword evidence="2" id="KW-1185">Reference proteome</keyword>
<dbReference type="AlphaFoldDB" id="A0A133VQ35"/>
<dbReference type="Proteomes" id="UP000070175">
    <property type="component" value="Unassembled WGS sequence"/>
</dbReference>
<gene>
    <name evidence="1" type="ORF">AKJ56_00980</name>
</gene>
<comment type="caution">
    <text evidence="1">The sequence shown here is derived from an EMBL/GenBank/DDBJ whole genome shotgun (WGS) entry which is preliminary data.</text>
</comment>
<proteinExistence type="predicted"/>
<name>A0A133VQ35_9EURY</name>
<dbReference type="EMBL" id="LHYJ01000010">
    <property type="protein sequence ID" value="KXB08552.1"/>
    <property type="molecule type" value="Genomic_DNA"/>
</dbReference>
<evidence type="ECO:0000313" key="2">
    <source>
        <dbReference type="Proteomes" id="UP000070175"/>
    </source>
</evidence>